<comment type="cofactor">
    <cofactor evidence="2">
        <name>Ca(2+)</name>
        <dbReference type="ChEBI" id="CHEBI:29108"/>
    </cofactor>
</comment>
<keyword evidence="6" id="KW-0479">Metal-binding</keyword>
<dbReference type="SMART" id="SM00434">
    <property type="entry name" value="TOP4c"/>
    <property type="match status" value="1"/>
</dbReference>
<accession>A0A6C0E1U2</accession>
<dbReference type="Pfam" id="PF00204">
    <property type="entry name" value="DNA_gyraseB"/>
    <property type="match status" value="1"/>
</dbReference>
<organism evidence="15">
    <name type="scientific">viral metagenome</name>
    <dbReference type="NCBI Taxonomy" id="1070528"/>
    <lineage>
        <taxon>unclassified sequences</taxon>
        <taxon>metagenomes</taxon>
        <taxon>organismal metagenomes</taxon>
    </lineage>
</organism>
<name>A0A6C0E1U2_9ZZZZ</name>
<dbReference type="InterPro" id="IPR013506">
    <property type="entry name" value="Topo_IIA_bsu_dom2"/>
</dbReference>
<dbReference type="Gene3D" id="1.10.268.10">
    <property type="entry name" value="Topoisomerase, domain 3"/>
    <property type="match status" value="1"/>
</dbReference>
<evidence type="ECO:0000256" key="6">
    <source>
        <dbReference type="ARBA" id="ARBA00022723"/>
    </source>
</evidence>
<dbReference type="InterPro" id="IPR002205">
    <property type="entry name" value="Topo_IIA_dom_A"/>
</dbReference>
<dbReference type="InterPro" id="IPR003594">
    <property type="entry name" value="HATPase_dom"/>
</dbReference>
<keyword evidence="10" id="KW-0799">Topoisomerase</keyword>
<evidence type="ECO:0000256" key="4">
    <source>
        <dbReference type="ARBA" id="ARBA00011080"/>
    </source>
</evidence>
<evidence type="ECO:0000256" key="11">
    <source>
        <dbReference type="ARBA" id="ARBA00023125"/>
    </source>
</evidence>
<dbReference type="GO" id="GO:0005634">
    <property type="term" value="C:nucleus"/>
    <property type="evidence" value="ECO:0007669"/>
    <property type="project" value="TreeGrafter"/>
</dbReference>
<dbReference type="PROSITE" id="PS00177">
    <property type="entry name" value="TOPOISOMERASE_II"/>
    <property type="match status" value="1"/>
</dbReference>
<dbReference type="SUPFAM" id="SSF54211">
    <property type="entry name" value="Ribosomal protein S5 domain 2-like"/>
    <property type="match status" value="1"/>
</dbReference>
<dbReference type="InterPro" id="IPR013759">
    <property type="entry name" value="Topo_IIA_B_C"/>
</dbReference>
<dbReference type="GO" id="GO:0046872">
    <property type="term" value="F:metal ion binding"/>
    <property type="evidence" value="ECO:0007669"/>
    <property type="project" value="UniProtKB-KW"/>
</dbReference>
<dbReference type="InterPro" id="IPR001241">
    <property type="entry name" value="Topo_IIA"/>
</dbReference>
<evidence type="ECO:0000259" key="13">
    <source>
        <dbReference type="PROSITE" id="PS50880"/>
    </source>
</evidence>
<dbReference type="Gene3D" id="3.30.1490.30">
    <property type="match status" value="1"/>
</dbReference>
<dbReference type="PANTHER" id="PTHR10169:SF38">
    <property type="entry name" value="DNA TOPOISOMERASE 2"/>
    <property type="match status" value="1"/>
</dbReference>
<sequence length="1133" mass="129714">MQKKQSKTIEDTYKKVSGREHVLLRPNMYIGSPNKQLEEMWVFQESSSDNKPQVTKKMIEYVPGFLKIFDEILTNATDAAARDETVNTIKVDIDKGSGEITVMNNGKSVPVALHKEHNIYVPELIFGNLLSGSNYDDKDVRTGSGVNGLGAKLTNIFSKKFVVETLDSERGLKFLQEYTNNMTSKSAPKVTKNSGKSYTKITFIPDYGRFGMKGLEEDTILLLTKRVYDCIACTSKNVSIYYNGKKLIGKGLQDYVRYFFSDSQLYYDSTVTKINGKEELWEYVVVPWDKFEQVSFVNGNSTYSGGKHVDHVLNQVTKELKGMLESKKRLKDIKPSLIKDRIFLFLKSVVVNPQFSSQTKEYLTTQSKDFGCRVEVSEKYIDKLWKSKIIEEIVDFCKLKEAIDLAKTTDGKKKSKIYIPKLEDALWAGTGKSTECTLILTEGDSAKTFALWGRNAIEKGAEKYGTWPLRGKVLNVRDATVQQLMNNEEINNLKQILGLKQGMDYKDVSELRYGKVIVLTDADVDGNHIKGLLINFFHASWPSLVKLNFIQTLRTPILKAIKGKQVYEFFNEQDYHKWMKTTSTTNFNIKYYKGLGTSTKQDAQNTFRKIEDMMVGYYYKDSKCDDAILLAFEKDKNVKTEGDIKCSDKRKKWLSTYNKDLYVDMKQQEVSYQEFVHKELIHFSIYDNLRSIPSFCDGLKPSQRKILYFMLKKSMSKPIKVAQLSGYVSAETCYHHGEASLQQAIIGMAQDFVGSNNINLLYPDGNFGSRLCNKDAASPRYIFTRLSDITTSIFNPHDTPLLTSKTDDGITVEPEWYIPVIPIVLVNGCEGIGTGYSTYIPPHNPKDIIANIKRILDGKSPLDMKPYFKGFGGDVKDLGKGSYMTSGKWQRTGDAQITITELPVGTWVTPYKEFLESLVEGGGGGGKKDQPKTKKKDAIVLKDVRNQTKDENNEIEFVLDFKSKSDVDKLIGFDILEKELKLNKMFNTNNMYLFDDKCIPTRYANTTDILLDFCDLRLEYYQKRKEHIIEQTQHELNVLQSKARFIDEYINEVIHINRKSKEYIIKVLEERKYYKIEESFDYLINLPIISLTNEKIKVLKDQVTTKEKMLAEIKNKTEKDLWLDDLAVLNKLL</sequence>
<dbReference type="InterPro" id="IPR001154">
    <property type="entry name" value="TopoII_euk"/>
</dbReference>
<keyword evidence="9" id="KW-0460">Magnesium</keyword>
<dbReference type="GO" id="GO:0000712">
    <property type="term" value="P:resolution of meiotic recombination intermediates"/>
    <property type="evidence" value="ECO:0007669"/>
    <property type="project" value="TreeGrafter"/>
</dbReference>
<evidence type="ECO:0000256" key="8">
    <source>
        <dbReference type="ARBA" id="ARBA00022840"/>
    </source>
</evidence>
<dbReference type="SUPFAM" id="SSF56719">
    <property type="entry name" value="Type II DNA topoisomerase"/>
    <property type="match status" value="1"/>
</dbReference>
<evidence type="ECO:0000256" key="10">
    <source>
        <dbReference type="ARBA" id="ARBA00023029"/>
    </source>
</evidence>
<dbReference type="Gene3D" id="3.30.565.10">
    <property type="entry name" value="Histidine kinase-like ATPase, C-terminal domain"/>
    <property type="match status" value="1"/>
</dbReference>
<evidence type="ECO:0000256" key="2">
    <source>
        <dbReference type="ARBA" id="ARBA00001913"/>
    </source>
</evidence>
<dbReference type="PANTHER" id="PTHR10169">
    <property type="entry name" value="DNA TOPOISOMERASE/GYRASE"/>
    <property type="match status" value="1"/>
</dbReference>
<dbReference type="Pfam" id="PF01751">
    <property type="entry name" value="Toprim"/>
    <property type="match status" value="1"/>
</dbReference>
<evidence type="ECO:0000256" key="12">
    <source>
        <dbReference type="ARBA" id="ARBA00023235"/>
    </source>
</evidence>
<evidence type="ECO:0000256" key="9">
    <source>
        <dbReference type="ARBA" id="ARBA00022842"/>
    </source>
</evidence>
<dbReference type="PROSITE" id="PS52040">
    <property type="entry name" value="TOPO_IIA"/>
    <property type="match status" value="1"/>
</dbReference>
<dbReference type="PRINTS" id="PR00418">
    <property type="entry name" value="TPI2FAMILY"/>
</dbReference>
<dbReference type="SMART" id="SM00433">
    <property type="entry name" value="TOP2c"/>
    <property type="match status" value="1"/>
</dbReference>
<dbReference type="FunFam" id="3.40.50.670:FF:000001">
    <property type="entry name" value="DNA topoisomerase 2"/>
    <property type="match status" value="1"/>
</dbReference>
<dbReference type="InterPro" id="IPR014721">
    <property type="entry name" value="Ribsml_uS5_D2-typ_fold_subgr"/>
</dbReference>
<dbReference type="GO" id="GO:0006265">
    <property type="term" value="P:DNA topological change"/>
    <property type="evidence" value="ECO:0007669"/>
    <property type="project" value="InterPro"/>
</dbReference>
<evidence type="ECO:0000256" key="5">
    <source>
        <dbReference type="ARBA" id="ARBA00012895"/>
    </source>
</evidence>
<dbReference type="Gene3D" id="3.30.1360.40">
    <property type="match status" value="1"/>
</dbReference>
<comment type="cofactor">
    <cofactor evidence="3">
        <name>Mg(2+)</name>
        <dbReference type="ChEBI" id="CHEBI:18420"/>
    </cofactor>
</comment>
<dbReference type="PRINTS" id="PR01158">
    <property type="entry name" value="TOPISMRASEII"/>
</dbReference>
<dbReference type="Gene3D" id="3.90.199.10">
    <property type="entry name" value="Topoisomerase II, domain 5"/>
    <property type="match status" value="1"/>
</dbReference>
<dbReference type="InterPro" id="IPR031660">
    <property type="entry name" value="TOPRIM_C"/>
</dbReference>
<evidence type="ECO:0000256" key="3">
    <source>
        <dbReference type="ARBA" id="ARBA00001946"/>
    </source>
</evidence>
<dbReference type="InterPro" id="IPR050634">
    <property type="entry name" value="DNA_Topoisomerase_II"/>
</dbReference>
<dbReference type="Pfam" id="PF02518">
    <property type="entry name" value="HATPase_c"/>
    <property type="match status" value="1"/>
</dbReference>
<comment type="catalytic activity">
    <reaction evidence="1">
        <text>ATP-dependent breakage, passage and rejoining of double-stranded DNA.</text>
        <dbReference type="EC" id="5.6.2.2"/>
    </reaction>
</comment>
<protein>
    <recommendedName>
        <fullName evidence="5">DNA topoisomerase (ATP-hydrolyzing)</fullName>
        <ecNumber evidence="5">5.6.2.2</ecNumber>
    </recommendedName>
</protein>
<feature type="domain" description="Topo IIA-type catalytic" evidence="14">
    <location>
        <begin position="692"/>
        <end position="1126"/>
    </location>
</feature>
<dbReference type="PROSITE" id="PS50880">
    <property type="entry name" value="TOPRIM"/>
    <property type="match status" value="1"/>
</dbReference>
<comment type="similarity">
    <text evidence="4">Belongs to the type II topoisomerase family.</text>
</comment>
<dbReference type="InterPro" id="IPR013757">
    <property type="entry name" value="Topo_IIA_A_a_sf"/>
</dbReference>
<dbReference type="InterPro" id="IPR036890">
    <property type="entry name" value="HATPase_C_sf"/>
</dbReference>
<dbReference type="InterPro" id="IPR013758">
    <property type="entry name" value="Topo_IIA_A/C_ab"/>
</dbReference>
<dbReference type="GO" id="GO:0003677">
    <property type="term" value="F:DNA binding"/>
    <property type="evidence" value="ECO:0007669"/>
    <property type="project" value="UniProtKB-KW"/>
</dbReference>
<dbReference type="SUPFAM" id="SSF55874">
    <property type="entry name" value="ATPase domain of HSP90 chaperone/DNA topoisomerase II/histidine kinase"/>
    <property type="match status" value="1"/>
</dbReference>
<dbReference type="GO" id="GO:0000819">
    <property type="term" value="P:sister chromatid segregation"/>
    <property type="evidence" value="ECO:0007669"/>
    <property type="project" value="TreeGrafter"/>
</dbReference>
<dbReference type="InterPro" id="IPR020568">
    <property type="entry name" value="Ribosomal_Su5_D2-typ_SF"/>
</dbReference>
<keyword evidence="11" id="KW-0238">DNA-binding</keyword>
<dbReference type="Pfam" id="PF00521">
    <property type="entry name" value="DNA_topoisoIV"/>
    <property type="match status" value="1"/>
</dbReference>
<dbReference type="Gene3D" id="3.40.50.670">
    <property type="match status" value="1"/>
</dbReference>
<dbReference type="Gene3D" id="3.30.230.10">
    <property type="match status" value="1"/>
</dbReference>
<evidence type="ECO:0000256" key="1">
    <source>
        <dbReference type="ARBA" id="ARBA00000185"/>
    </source>
</evidence>
<dbReference type="InterPro" id="IPR006171">
    <property type="entry name" value="TOPRIM_dom"/>
</dbReference>
<dbReference type="GO" id="GO:0003918">
    <property type="term" value="F:DNA topoisomerase type II (double strand cut, ATP-hydrolyzing) activity"/>
    <property type="evidence" value="ECO:0007669"/>
    <property type="project" value="UniProtKB-EC"/>
</dbReference>
<keyword evidence="8" id="KW-0067">ATP-binding</keyword>
<keyword evidence="12" id="KW-0413">Isomerase</keyword>
<dbReference type="Pfam" id="PF16898">
    <property type="entry name" value="TOPRIM_C"/>
    <property type="match status" value="1"/>
</dbReference>
<evidence type="ECO:0000313" key="15">
    <source>
        <dbReference type="EMBL" id="QHT22239.1"/>
    </source>
</evidence>
<dbReference type="GO" id="GO:0005524">
    <property type="term" value="F:ATP binding"/>
    <property type="evidence" value="ECO:0007669"/>
    <property type="project" value="UniProtKB-KW"/>
</dbReference>
<evidence type="ECO:0000259" key="14">
    <source>
        <dbReference type="PROSITE" id="PS52040"/>
    </source>
</evidence>
<dbReference type="InterPro" id="IPR013760">
    <property type="entry name" value="Topo_IIA-like_dom_sf"/>
</dbReference>
<evidence type="ECO:0000256" key="7">
    <source>
        <dbReference type="ARBA" id="ARBA00022741"/>
    </source>
</evidence>
<dbReference type="InterPro" id="IPR018522">
    <property type="entry name" value="TopoIIA_CS"/>
</dbReference>
<reference evidence="15" key="1">
    <citation type="journal article" date="2020" name="Nature">
        <title>Giant virus diversity and host interactions through global metagenomics.</title>
        <authorList>
            <person name="Schulz F."/>
            <person name="Roux S."/>
            <person name="Paez-Espino D."/>
            <person name="Jungbluth S."/>
            <person name="Walsh D.A."/>
            <person name="Denef V.J."/>
            <person name="McMahon K.D."/>
            <person name="Konstantinidis K.T."/>
            <person name="Eloe-Fadrosh E.A."/>
            <person name="Kyrpides N.C."/>
            <person name="Woyke T."/>
        </authorList>
    </citation>
    <scope>NUCLEOTIDE SEQUENCE</scope>
    <source>
        <strain evidence="15">GVMAG-M-3300023179-107</strain>
    </source>
</reference>
<dbReference type="FunFam" id="3.90.199.10:FF:000002">
    <property type="entry name" value="DNA topoisomerase 2"/>
    <property type="match status" value="1"/>
</dbReference>
<dbReference type="AlphaFoldDB" id="A0A6C0E1U2"/>
<proteinExistence type="inferred from homology"/>
<dbReference type="EC" id="5.6.2.2" evidence="5"/>
<dbReference type="EMBL" id="MN739708">
    <property type="protein sequence ID" value="QHT22239.1"/>
    <property type="molecule type" value="Genomic_DNA"/>
</dbReference>
<feature type="domain" description="Toprim" evidence="13">
    <location>
        <begin position="436"/>
        <end position="552"/>
    </location>
</feature>
<keyword evidence="7" id="KW-0547">Nucleotide-binding</keyword>